<dbReference type="GO" id="GO:0003723">
    <property type="term" value="F:RNA binding"/>
    <property type="evidence" value="ECO:0007669"/>
    <property type="project" value="InterPro"/>
</dbReference>
<evidence type="ECO:0000256" key="3">
    <source>
        <dbReference type="ARBA" id="ARBA00022490"/>
    </source>
</evidence>
<evidence type="ECO:0000256" key="7">
    <source>
        <dbReference type="ARBA" id="ARBA00025526"/>
    </source>
</evidence>
<dbReference type="InterPro" id="IPR009000">
    <property type="entry name" value="Transl_B-barrel_sf"/>
</dbReference>
<organism evidence="10 11">
    <name type="scientific">Oryzomicrobium terrae</name>
    <dbReference type="NCBI Taxonomy" id="1735038"/>
    <lineage>
        <taxon>Bacteria</taxon>
        <taxon>Pseudomonadati</taxon>
        <taxon>Pseudomonadota</taxon>
        <taxon>Betaproteobacteria</taxon>
        <taxon>Rhodocyclales</taxon>
        <taxon>Rhodocyclaceae</taxon>
        <taxon>Oryzomicrobium</taxon>
    </lineage>
</organism>
<protein>
    <recommendedName>
        <fullName evidence="2">Selenocysteine-specific elongation factor</fullName>
    </recommendedName>
    <alternativeName>
        <fullName evidence="8">SelB translation factor</fullName>
    </alternativeName>
</protein>
<dbReference type="Gene3D" id="3.40.50.300">
    <property type="entry name" value="P-loop containing nucleotide triphosphate hydrolases"/>
    <property type="match status" value="1"/>
</dbReference>
<dbReference type="PRINTS" id="PR00315">
    <property type="entry name" value="ELONGATNFCT"/>
</dbReference>
<keyword evidence="4" id="KW-0547">Nucleotide-binding</keyword>
<dbReference type="Pfam" id="PF09107">
    <property type="entry name" value="WHD_3rd_SelB"/>
    <property type="match status" value="1"/>
</dbReference>
<dbReference type="RefSeq" id="WP_149425057.1">
    <property type="nucleotide sequence ID" value="NZ_CP022579.1"/>
</dbReference>
<dbReference type="InterPro" id="IPR009001">
    <property type="entry name" value="Transl_elong_EF1A/Init_IF2_C"/>
</dbReference>
<evidence type="ECO:0000313" key="10">
    <source>
        <dbReference type="EMBL" id="QEL64484.1"/>
    </source>
</evidence>
<dbReference type="GO" id="GO:0005525">
    <property type="term" value="F:GTP binding"/>
    <property type="evidence" value="ECO:0007669"/>
    <property type="project" value="UniProtKB-KW"/>
</dbReference>
<evidence type="ECO:0000256" key="5">
    <source>
        <dbReference type="ARBA" id="ARBA00022917"/>
    </source>
</evidence>
<dbReference type="InterPro" id="IPR048931">
    <property type="entry name" value="WHD_2nd_SelB_bact"/>
</dbReference>
<dbReference type="SUPFAM" id="SSF52540">
    <property type="entry name" value="P-loop containing nucleoside triphosphate hydrolases"/>
    <property type="match status" value="1"/>
</dbReference>
<dbReference type="PANTHER" id="PTHR43721:SF11">
    <property type="entry name" value="SELENOCYSTEINE-SPECIFIC ELONGATION FACTOR"/>
    <property type="match status" value="1"/>
</dbReference>
<evidence type="ECO:0000256" key="6">
    <source>
        <dbReference type="ARBA" id="ARBA00023134"/>
    </source>
</evidence>
<evidence type="ECO:0000313" key="11">
    <source>
        <dbReference type="Proteomes" id="UP000323671"/>
    </source>
</evidence>
<keyword evidence="10" id="KW-0251">Elongation factor</keyword>
<dbReference type="Pfam" id="PF25461">
    <property type="entry name" value="Beta-barrel_SelB"/>
    <property type="match status" value="1"/>
</dbReference>
<dbReference type="CDD" id="cd03696">
    <property type="entry name" value="SelB_II"/>
    <property type="match status" value="1"/>
</dbReference>
<dbReference type="SUPFAM" id="SSF50465">
    <property type="entry name" value="EF-Tu/eEF-1alpha/eIF2-gamma C-terminal domain"/>
    <property type="match status" value="1"/>
</dbReference>
<dbReference type="InterPro" id="IPR004535">
    <property type="entry name" value="Transl_elong_SelB"/>
</dbReference>
<sequence>MLIGTAGHIDHGKTTLIRALTGVDTDRLPEEKRRGISIQLGYAYLPDGAAGEGAGTGSAADFGFIDVPGHEKFIPTMLAGAAGIDLALLVVAADDGVMPQTREHLAILTLLGIAQGGVAITKCDRADAARIAQVEREVAALLAGTPLAGSPCFPVAAANGPADPGVATLKTWLLAQGGDTGAARDKVDGRGFRLAIDRSFALAGAGTVVTGTAFAGRVQVGDKLTVFAPERGVAATVRVRSLHANNRPADAGHAGQRLALALVGIDHGAVERGDWLVADFLARPAERTRVDVRLSLLADAPRPLTHWSAVHLHHGAAQVTARVALLNETGTLAPGDSGYAQLVLDRPLAVCHGDRLVLRDGAAQATLAGAVALDPFGPARRRKSPERLALLATLEVADPQRRLHALIDAAPWGVDLAELACAHNLAAAAHVPSDLALPPGAVLAPRAGRVFSATRWQALQDVVAARLAAHHEAFADEVGVERERLRRMALPQLASTAFFDLLEALRDAGRIVLSGAAWHLPEHTVELDARERLRAEKLLPWLRDEPFDPPWVRDIAQRLGEPESETRRLLKKLAARGEAYQVVKDLFYAPEALSRLVAIVASLAGAGEEGSEPGRLGLVKAADFRDATGLGRKRAIQILEYFDRVGYTRRIGSGAAQAHGLRGEPPVR</sequence>
<dbReference type="Pfam" id="PF03144">
    <property type="entry name" value="GTP_EFTU_D2"/>
    <property type="match status" value="1"/>
</dbReference>
<evidence type="ECO:0000259" key="9">
    <source>
        <dbReference type="PROSITE" id="PS51722"/>
    </source>
</evidence>
<dbReference type="InterPro" id="IPR000795">
    <property type="entry name" value="T_Tr_GTP-bd_dom"/>
</dbReference>
<keyword evidence="11" id="KW-1185">Reference proteome</keyword>
<dbReference type="Gene3D" id="2.40.30.10">
    <property type="entry name" value="Translation factors"/>
    <property type="match status" value="1"/>
</dbReference>
<comment type="subcellular location">
    <subcellularLocation>
        <location evidence="1">Cytoplasm</location>
    </subcellularLocation>
</comment>
<dbReference type="InterPro" id="IPR015191">
    <property type="entry name" value="SelB_WHD4"/>
</dbReference>
<dbReference type="PROSITE" id="PS00301">
    <property type="entry name" value="G_TR_1"/>
    <property type="match status" value="1"/>
</dbReference>
<dbReference type="InterPro" id="IPR036390">
    <property type="entry name" value="WH_DNA-bd_sf"/>
</dbReference>
<dbReference type="CDD" id="cd15491">
    <property type="entry name" value="selB_III"/>
    <property type="match status" value="1"/>
</dbReference>
<dbReference type="KEGG" id="otr:OTERR_10080"/>
<name>A0A5C1E785_9RHOO</name>
<accession>A0A5C1E785</accession>
<dbReference type="InterPro" id="IPR036388">
    <property type="entry name" value="WH-like_DNA-bd_sf"/>
</dbReference>
<dbReference type="Proteomes" id="UP000323671">
    <property type="component" value="Chromosome"/>
</dbReference>
<dbReference type="Pfam" id="PF21214">
    <property type="entry name" value="WHD_2nd_SelB_bact"/>
    <property type="match status" value="1"/>
</dbReference>
<dbReference type="GO" id="GO:0001514">
    <property type="term" value="P:selenocysteine incorporation"/>
    <property type="evidence" value="ECO:0007669"/>
    <property type="project" value="InterPro"/>
</dbReference>
<keyword evidence="5" id="KW-0648">Protein biosynthesis</keyword>
<dbReference type="Pfam" id="PF00009">
    <property type="entry name" value="GTP_EFTU"/>
    <property type="match status" value="1"/>
</dbReference>
<dbReference type="PANTHER" id="PTHR43721">
    <property type="entry name" value="ELONGATION FACTOR TU-RELATED"/>
    <property type="match status" value="1"/>
</dbReference>
<dbReference type="InterPro" id="IPR004161">
    <property type="entry name" value="EFTu-like_2"/>
</dbReference>
<dbReference type="SUPFAM" id="SSF46785">
    <property type="entry name" value="Winged helix' DNA-binding domain"/>
    <property type="match status" value="3"/>
</dbReference>
<feature type="domain" description="Tr-type G" evidence="9">
    <location>
        <begin position="1"/>
        <end position="182"/>
    </location>
</feature>
<dbReference type="GO" id="GO:0003924">
    <property type="term" value="F:GTPase activity"/>
    <property type="evidence" value="ECO:0007669"/>
    <property type="project" value="InterPro"/>
</dbReference>
<dbReference type="GO" id="GO:0003746">
    <property type="term" value="F:translation elongation factor activity"/>
    <property type="evidence" value="ECO:0007669"/>
    <property type="project" value="UniProtKB-KW"/>
</dbReference>
<dbReference type="InterPro" id="IPR015190">
    <property type="entry name" value="Elong_fac_SelB-wing-hlx_typ-2"/>
</dbReference>
<dbReference type="InterPro" id="IPR031157">
    <property type="entry name" value="G_TR_CS"/>
</dbReference>
<comment type="function">
    <text evidence="7">Translation factor necessary for the incorporation of selenocysteine into proteins. It probably replaces EF-Tu for the insertion of selenocysteine directed by the UGA codon. SelB binds GTP and GDP.</text>
</comment>
<dbReference type="SUPFAM" id="SSF50447">
    <property type="entry name" value="Translation proteins"/>
    <property type="match status" value="1"/>
</dbReference>
<dbReference type="PROSITE" id="PS51722">
    <property type="entry name" value="G_TR_2"/>
    <property type="match status" value="1"/>
</dbReference>
<dbReference type="CDD" id="cd04171">
    <property type="entry name" value="SelB"/>
    <property type="match status" value="1"/>
</dbReference>
<evidence type="ECO:0000256" key="2">
    <source>
        <dbReference type="ARBA" id="ARBA00015953"/>
    </source>
</evidence>
<keyword evidence="3" id="KW-0963">Cytoplasm</keyword>
<keyword evidence="6" id="KW-0342">GTP-binding</keyword>
<dbReference type="InterPro" id="IPR050055">
    <property type="entry name" value="EF-Tu_GTPase"/>
</dbReference>
<dbReference type="EMBL" id="CP022579">
    <property type="protein sequence ID" value="QEL64484.1"/>
    <property type="molecule type" value="Genomic_DNA"/>
</dbReference>
<dbReference type="NCBIfam" id="TIGR00475">
    <property type="entry name" value="selB"/>
    <property type="match status" value="1"/>
</dbReference>
<dbReference type="GO" id="GO:0005737">
    <property type="term" value="C:cytoplasm"/>
    <property type="evidence" value="ECO:0007669"/>
    <property type="project" value="UniProtKB-SubCell"/>
</dbReference>
<dbReference type="AlphaFoldDB" id="A0A5C1E785"/>
<dbReference type="Gene3D" id="1.10.10.10">
    <property type="entry name" value="Winged helix-like DNA-binding domain superfamily/Winged helix DNA-binding domain"/>
    <property type="match status" value="3"/>
</dbReference>
<evidence type="ECO:0000256" key="8">
    <source>
        <dbReference type="ARBA" id="ARBA00031615"/>
    </source>
</evidence>
<evidence type="ECO:0000256" key="1">
    <source>
        <dbReference type="ARBA" id="ARBA00004496"/>
    </source>
</evidence>
<dbReference type="InterPro" id="IPR057335">
    <property type="entry name" value="Beta-barrel_SelB"/>
</dbReference>
<gene>
    <name evidence="10" type="primary">selB</name>
    <name evidence="10" type="ORF">OTERR_10080</name>
</gene>
<evidence type="ECO:0000256" key="4">
    <source>
        <dbReference type="ARBA" id="ARBA00022741"/>
    </source>
</evidence>
<dbReference type="Pfam" id="PF09106">
    <property type="entry name" value="WHD_2nd_SelB"/>
    <property type="match status" value="1"/>
</dbReference>
<reference evidence="10 11" key="1">
    <citation type="submission" date="2017-07" db="EMBL/GenBank/DDBJ databases">
        <title>Complete genome sequence of Oryzomicrobium terrae TPP412.</title>
        <authorList>
            <person name="Chiu L.-W."/>
            <person name="Lo K.-J."/>
            <person name="Tsai Y.-M."/>
            <person name="Lin S.-S."/>
            <person name="Kuo C.-H."/>
            <person name="Liu C.-T."/>
        </authorList>
    </citation>
    <scope>NUCLEOTIDE SEQUENCE [LARGE SCALE GENOMIC DNA]</scope>
    <source>
        <strain evidence="10 11">TPP412</strain>
    </source>
</reference>
<proteinExistence type="predicted"/>
<dbReference type="InterPro" id="IPR027417">
    <property type="entry name" value="P-loop_NTPase"/>
</dbReference>